<evidence type="ECO:0000313" key="1">
    <source>
        <dbReference type="EMBL" id="MBW2941313.1"/>
    </source>
</evidence>
<gene>
    <name evidence="1" type="ORF">KXJ70_11010</name>
</gene>
<name>A0ABS6VSL9_9GAMM</name>
<organism evidence="1 2">
    <name type="scientific">Zhongshania aquimaris</name>
    <dbReference type="NCBI Taxonomy" id="2857107"/>
    <lineage>
        <taxon>Bacteria</taxon>
        <taxon>Pseudomonadati</taxon>
        <taxon>Pseudomonadota</taxon>
        <taxon>Gammaproteobacteria</taxon>
        <taxon>Cellvibrionales</taxon>
        <taxon>Spongiibacteraceae</taxon>
        <taxon>Zhongshania</taxon>
    </lineage>
</organism>
<keyword evidence="2" id="KW-1185">Reference proteome</keyword>
<protein>
    <submittedName>
        <fullName evidence="1">Acetoacetate decarboxylase family protein</fullName>
    </submittedName>
</protein>
<proteinExistence type="predicted"/>
<dbReference type="Pfam" id="PF06314">
    <property type="entry name" value="ADC"/>
    <property type="match status" value="1"/>
</dbReference>
<dbReference type="RefSeq" id="WP_219043551.1">
    <property type="nucleotide sequence ID" value="NZ_JAHWDQ010000002.1"/>
</dbReference>
<dbReference type="InterPro" id="IPR010451">
    <property type="entry name" value="Acetoacetate_decarboxylase"/>
</dbReference>
<sequence>MTDPANAPLTTPGEIAQWPMLKIVYRTDKEAIANLLPPGIDPGETPNVNLTIYNLPVNEEPEYGVLITVNADYQGQSGEYAIGYGIDQEAAIHISVMMNGQPKFPATTEYYRLGPNVTARCHHQGYTFLNFTATVGEEDQIKGDPERFEWWTKYSRKVGGEEGYDFPPHVVKVHGKYGPGYRLALDGKLTLLDSPWDPIATMLPLREQISSHLWWPEYRSRSVTIAGELDPKAFWPFVDTIGGSRWPGHLGAPPKNK</sequence>
<dbReference type="EMBL" id="JAHWDQ010000002">
    <property type="protein sequence ID" value="MBW2941313.1"/>
    <property type="molecule type" value="Genomic_DNA"/>
</dbReference>
<reference evidence="1" key="1">
    <citation type="submission" date="2021-07" db="EMBL/GenBank/DDBJ databases">
        <title>Zhongshania sp. CAU 1632 isolated from seawater.</title>
        <authorList>
            <person name="Kim W."/>
        </authorList>
    </citation>
    <scope>NUCLEOTIDE SEQUENCE</scope>
    <source>
        <strain evidence="1">CAU 1632</strain>
    </source>
</reference>
<evidence type="ECO:0000313" key="2">
    <source>
        <dbReference type="Proteomes" id="UP001166291"/>
    </source>
</evidence>
<dbReference type="Proteomes" id="UP001166291">
    <property type="component" value="Unassembled WGS sequence"/>
</dbReference>
<comment type="caution">
    <text evidence="1">The sequence shown here is derived from an EMBL/GenBank/DDBJ whole genome shotgun (WGS) entry which is preliminary data.</text>
</comment>
<accession>A0ABS6VSL9</accession>